<sequence length="317" mass="30657">MPSIRIFTRLSVVTLFSVQLLIESTAYPIIEKDQDIKSIEPRFLRAGGNSRPLLGGALLGGGGILAYNHFKGGSKNTNVVVPSEPLSSSHGGPTASPFLTDTEGTNGTDPTLGDPSTGGGAGTDTLLDAGVGAGAGAGVGAGAGTGVGAGVGTGVGAGVGAGAATGVGTGVGAGVGTGAATGGGTGAGTLPGAGAGAGAGTVLVKKEVIRRGEYGALVPRADPSVTKSKGSKIKGGLGAVGTVVVGSAVLNLFSGIVTGRKNRKDQQAAKKNSAADKPGTEPGKDTSNKTKTKAESLSKPEPKSKTSSPKKDEEQTE</sequence>
<organism evidence="4 5">
    <name type="scientific">Erysiphe pulchra</name>
    <dbReference type="NCBI Taxonomy" id="225359"/>
    <lineage>
        <taxon>Eukaryota</taxon>
        <taxon>Fungi</taxon>
        <taxon>Dikarya</taxon>
        <taxon>Ascomycota</taxon>
        <taxon>Pezizomycotina</taxon>
        <taxon>Leotiomycetes</taxon>
        <taxon>Erysiphales</taxon>
        <taxon>Erysiphaceae</taxon>
        <taxon>Erysiphe</taxon>
    </lineage>
</organism>
<dbReference type="OrthoDB" id="3600135at2759"/>
<reference evidence="4 5" key="1">
    <citation type="submission" date="2017-10" db="EMBL/GenBank/DDBJ databases">
        <title>Development of genomic resources for the powdery mildew, Erysiphe pulchra.</title>
        <authorList>
            <person name="Wadl P.A."/>
            <person name="Mack B.M."/>
            <person name="Moore G."/>
            <person name="Beltz S.B."/>
        </authorList>
    </citation>
    <scope>NUCLEOTIDE SEQUENCE [LARGE SCALE GENOMIC DNA]</scope>
    <source>
        <strain evidence="4">Cflorida</strain>
    </source>
</reference>
<keyword evidence="2" id="KW-0812">Transmembrane</keyword>
<keyword evidence="2" id="KW-0472">Membrane</keyword>
<feature type="compositionally biased region" description="Basic and acidic residues" evidence="1">
    <location>
        <begin position="278"/>
        <end position="317"/>
    </location>
</feature>
<protein>
    <submittedName>
        <fullName evidence="4">Uncharacterized protein</fullName>
    </submittedName>
</protein>
<feature type="region of interest" description="Disordered" evidence="1">
    <location>
        <begin position="82"/>
        <end position="125"/>
    </location>
</feature>
<feature type="region of interest" description="Disordered" evidence="1">
    <location>
        <begin position="261"/>
        <end position="317"/>
    </location>
</feature>
<dbReference type="EMBL" id="PEDP01002491">
    <property type="protein sequence ID" value="POS82633.1"/>
    <property type="molecule type" value="Genomic_DNA"/>
</dbReference>
<dbReference type="AlphaFoldDB" id="A0A2S4PKU0"/>
<feature type="transmembrane region" description="Helical" evidence="2">
    <location>
        <begin position="236"/>
        <end position="257"/>
    </location>
</feature>
<keyword evidence="3" id="KW-0732">Signal</keyword>
<feature type="signal peptide" evidence="3">
    <location>
        <begin position="1"/>
        <end position="26"/>
    </location>
</feature>
<accession>A0A2S4PKU0</accession>
<dbReference type="Proteomes" id="UP000237438">
    <property type="component" value="Unassembled WGS sequence"/>
</dbReference>
<evidence type="ECO:0000256" key="3">
    <source>
        <dbReference type="SAM" id="SignalP"/>
    </source>
</evidence>
<keyword evidence="2" id="KW-1133">Transmembrane helix</keyword>
<evidence type="ECO:0000256" key="2">
    <source>
        <dbReference type="SAM" id="Phobius"/>
    </source>
</evidence>
<evidence type="ECO:0000256" key="1">
    <source>
        <dbReference type="SAM" id="MobiDB-lite"/>
    </source>
</evidence>
<proteinExistence type="predicted"/>
<evidence type="ECO:0000313" key="5">
    <source>
        <dbReference type="Proteomes" id="UP000237438"/>
    </source>
</evidence>
<feature type="chain" id="PRO_5015696644" evidence="3">
    <location>
        <begin position="27"/>
        <end position="317"/>
    </location>
</feature>
<feature type="compositionally biased region" description="Polar residues" evidence="1">
    <location>
        <begin position="82"/>
        <end position="109"/>
    </location>
</feature>
<comment type="caution">
    <text evidence="4">The sequence shown here is derived from an EMBL/GenBank/DDBJ whole genome shotgun (WGS) entry which is preliminary data.</text>
</comment>
<keyword evidence="5" id="KW-1185">Reference proteome</keyword>
<gene>
    <name evidence="4" type="ORF">EPUL_006382</name>
</gene>
<name>A0A2S4PKU0_9PEZI</name>
<evidence type="ECO:0000313" key="4">
    <source>
        <dbReference type="EMBL" id="POS82633.1"/>
    </source>
</evidence>